<name>A0ABN7WS20_GIGMA</name>
<gene>
    <name evidence="1" type="ORF">GMARGA_LOCUS34391</name>
</gene>
<proteinExistence type="predicted"/>
<dbReference type="SMART" id="SM00671">
    <property type="entry name" value="SEL1"/>
    <property type="match status" value="1"/>
</dbReference>
<keyword evidence="2" id="KW-1185">Reference proteome</keyword>
<dbReference type="Proteomes" id="UP000789901">
    <property type="component" value="Unassembled WGS sequence"/>
</dbReference>
<dbReference type="EMBL" id="CAJVQB010060146">
    <property type="protein sequence ID" value="CAG8839317.1"/>
    <property type="molecule type" value="Genomic_DNA"/>
</dbReference>
<reference evidence="1 2" key="1">
    <citation type="submission" date="2021-06" db="EMBL/GenBank/DDBJ databases">
        <authorList>
            <person name="Kallberg Y."/>
            <person name="Tangrot J."/>
            <person name="Rosling A."/>
        </authorList>
    </citation>
    <scope>NUCLEOTIDE SEQUENCE [LARGE SCALE GENOMIC DNA]</scope>
    <source>
        <strain evidence="1 2">120-4 pot B 10/14</strain>
    </source>
</reference>
<feature type="non-terminal residue" evidence="1">
    <location>
        <position position="138"/>
    </location>
</feature>
<evidence type="ECO:0000313" key="1">
    <source>
        <dbReference type="EMBL" id="CAG8839317.1"/>
    </source>
</evidence>
<dbReference type="InterPro" id="IPR011990">
    <property type="entry name" value="TPR-like_helical_dom_sf"/>
</dbReference>
<dbReference type="InterPro" id="IPR006597">
    <property type="entry name" value="Sel1-like"/>
</dbReference>
<evidence type="ECO:0000313" key="2">
    <source>
        <dbReference type="Proteomes" id="UP000789901"/>
    </source>
</evidence>
<sequence>MAYPKIVDINSELCNLEKNYITNKKITDLDKAVAEFYRIGEKVYDIEKKFYDATEITFKNKNKYLIWELKAAWHIFYELSKSKFYEIYSKANYYLGCCYENEIGCNKNIRLAKIYLELAINAGNKDAQIKLFMMNKNN</sequence>
<protein>
    <submittedName>
        <fullName evidence="1">6621_t:CDS:1</fullName>
    </submittedName>
</protein>
<comment type="caution">
    <text evidence="1">The sequence shown here is derived from an EMBL/GenBank/DDBJ whole genome shotgun (WGS) entry which is preliminary data.</text>
</comment>
<accession>A0ABN7WS20</accession>
<dbReference type="SUPFAM" id="SSF81901">
    <property type="entry name" value="HCP-like"/>
    <property type="match status" value="1"/>
</dbReference>
<organism evidence="1 2">
    <name type="scientific">Gigaspora margarita</name>
    <dbReference type="NCBI Taxonomy" id="4874"/>
    <lineage>
        <taxon>Eukaryota</taxon>
        <taxon>Fungi</taxon>
        <taxon>Fungi incertae sedis</taxon>
        <taxon>Mucoromycota</taxon>
        <taxon>Glomeromycotina</taxon>
        <taxon>Glomeromycetes</taxon>
        <taxon>Diversisporales</taxon>
        <taxon>Gigasporaceae</taxon>
        <taxon>Gigaspora</taxon>
    </lineage>
</organism>
<dbReference type="Gene3D" id="1.25.40.10">
    <property type="entry name" value="Tetratricopeptide repeat domain"/>
    <property type="match status" value="1"/>
</dbReference>